<dbReference type="RefSeq" id="WP_344565837.1">
    <property type="nucleotide sequence ID" value="NZ_BAAARJ010000008.1"/>
</dbReference>
<dbReference type="PANTHER" id="PTHR40112">
    <property type="entry name" value="H2HPP ISOMERASE"/>
    <property type="match status" value="1"/>
</dbReference>
<dbReference type="InterPro" id="IPR052535">
    <property type="entry name" value="Bacilysin_H2HPP_isomerase"/>
</dbReference>
<dbReference type="InterPro" id="IPR011051">
    <property type="entry name" value="RmlC_Cupin_sf"/>
</dbReference>
<feature type="region of interest" description="Disordered" evidence="1">
    <location>
        <begin position="1"/>
        <end position="31"/>
    </location>
</feature>
<evidence type="ECO:0000256" key="1">
    <source>
        <dbReference type="SAM" id="MobiDB-lite"/>
    </source>
</evidence>
<dbReference type="Gene3D" id="2.60.120.10">
    <property type="entry name" value="Jelly Rolls"/>
    <property type="match status" value="1"/>
</dbReference>
<dbReference type="InterPro" id="IPR014710">
    <property type="entry name" value="RmlC-like_jellyroll"/>
</dbReference>
<dbReference type="SUPFAM" id="SSF51182">
    <property type="entry name" value="RmlC-like cupins"/>
    <property type="match status" value="1"/>
</dbReference>
<dbReference type="Proteomes" id="UP001501447">
    <property type="component" value="Unassembled WGS sequence"/>
</dbReference>
<feature type="domain" description="Cupin type-2" evidence="2">
    <location>
        <begin position="76"/>
        <end position="149"/>
    </location>
</feature>
<reference evidence="3 4" key="1">
    <citation type="journal article" date="2019" name="Int. J. Syst. Evol. Microbiol.">
        <title>The Global Catalogue of Microorganisms (GCM) 10K type strain sequencing project: providing services to taxonomists for standard genome sequencing and annotation.</title>
        <authorList>
            <consortium name="The Broad Institute Genomics Platform"/>
            <consortium name="The Broad Institute Genome Sequencing Center for Infectious Disease"/>
            <person name="Wu L."/>
            <person name="Ma J."/>
        </authorList>
    </citation>
    <scope>NUCLEOTIDE SEQUENCE [LARGE SCALE GENOMIC DNA]</scope>
    <source>
        <strain evidence="3 4">JCM 16373</strain>
    </source>
</reference>
<sequence>MTSPSQPSAAGHDAFHPHLPDGPPEAAAASPLRARLHHVRAGDLDDGTAQTGGMRRLAAISGGTTGSERIWMGQTHVAPDTASADHHHGESETAIHVVKGHPEFVFLDDSSGTPEEVRIRTAPGDYIFVPPYVPHREENPSPEDEAVVVIARSTQEAIVVNLPELYVLGQEGQEEDGPDTCR</sequence>
<dbReference type="InterPro" id="IPR013096">
    <property type="entry name" value="Cupin_2"/>
</dbReference>
<evidence type="ECO:0000313" key="4">
    <source>
        <dbReference type="Proteomes" id="UP001501447"/>
    </source>
</evidence>
<name>A0ABN3Q1V9_9ACTN</name>
<keyword evidence="4" id="KW-1185">Reference proteome</keyword>
<gene>
    <name evidence="3" type="ORF">GCM10009863_28410</name>
</gene>
<protein>
    <submittedName>
        <fullName evidence="3">Cupin domain-containing protein</fullName>
    </submittedName>
</protein>
<evidence type="ECO:0000313" key="3">
    <source>
        <dbReference type="EMBL" id="GAA2613013.1"/>
    </source>
</evidence>
<dbReference type="Pfam" id="PF07883">
    <property type="entry name" value="Cupin_2"/>
    <property type="match status" value="1"/>
</dbReference>
<organism evidence="3 4">
    <name type="scientific">Streptomyces axinellae</name>
    <dbReference type="NCBI Taxonomy" id="552788"/>
    <lineage>
        <taxon>Bacteria</taxon>
        <taxon>Bacillati</taxon>
        <taxon>Actinomycetota</taxon>
        <taxon>Actinomycetes</taxon>
        <taxon>Kitasatosporales</taxon>
        <taxon>Streptomycetaceae</taxon>
        <taxon>Streptomyces</taxon>
    </lineage>
</organism>
<evidence type="ECO:0000259" key="2">
    <source>
        <dbReference type="Pfam" id="PF07883"/>
    </source>
</evidence>
<dbReference type="EMBL" id="BAAARJ010000008">
    <property type="protein sequence ID" value="GAA2613013.1"/>
    <property type="molecule type" value="Genomic_DNA"/>
</dbReference>
<comment type="caution">
    <text evidence="3">The sequence shown here is derived from an EMBL/GenBank/DDBJ whole genome shotgun (WGS) entry which is preliminary data.</text>
</comment>
<accession>A0ABN3Q1V9</accession>
<dbReference type="PANTHER" id="PTHR40112:SF1">
    <property type="entry name" value="H2HPP ISOMERASE"/>
    <property type="match status" value="1"/>
</dbReference>
<proteinExistence type="predicted"/>